<accession>A0ACC2JQN3</accession>
<gene>
    <name evidence="1" type="ORF">O1611_g3985</name>
</gene>
<name>A0ACC2JQN3_9PEZI</name>
<evidence type="ECO:0000313" key="1">
    <source>
        <dbReference type="EMBL" id="KAJ8129647.1"/>
    </source>
</evidence>
<dbReference type="Proteomes" id="UP001153332">
    <property type="component" value="Unassembled WGS sequence"/>
</dbReference>
<proteinExistence type="predicted"/>
<reference evidence="1" key="1">
    <citation type="submission" date="2022-12" db="EMBL/GenBank/DDBJ databases">
        <title>Genome Sequence of Lasiodiplodia mahajangana.</title>
        <authorList>
            <person name="Buettner E."/>
        </authorList>
    </citation>
    <scope>NUCLEOTIDE SEQUENCE</scope>
    <source>
        <strain evidence="1">VT137</strain>
    </source>
</reference>
<protein>
    <submittedName>
        <fullName evidence="1">Uncharacterized protein</fullName>
    </submittedName>
</protein>
<evidence type="ECO:0000313" key="2">
    <source>
        <dbReference type="Proteomes" id="UP001153332"/>
    </source>
</evidence>
<sequence length="565" mass="61530">MLTMTRLPSNSFLPSGGIDCFDRSMGSVSHLNGRPDSVISPFSLPQSIKQPYFEAPNNLKSPPINNHTTSSSLQQTSKPRQYLSAEYHTLPTPPKGTADSGFSMASPSMNPDDSGARSPFGHLSPQTAATLLHRRDEYNRRLLENWQAERAHLEASRSRAEEMFQEERNMMDEERLIWAELKDKLENEIKDWKQKVKAAETRVEEYIKMLEFLRPGVVKSGLAFDGAVEGGVGDRRSGSSIGPGTDGPPTSSFPTPSDGISPTSLPPGRGSTIPESNPFVPLDPRMQSALPTSMASHKEQERVPSIDVNEVIPGLEGIRLKAPAIQKATFNDGKPLSPTAAPNNGSPSNLKKGLTESQSKVSPAVKTQEALKAPEHHRLTMHAGHTPNHSISFSSLPTMDSTAGNTAGSSGASTPTSAHEPKMTQVDQARNQGEPAELPDTNEGHPMIPLVYVDRAIADETTFEPSDDDPALKGPLCLKNRPAADEIFLRRLSDKLEEVKATDATPSVLNEVVTPEPILDLKATNDHIDDSHPEDPLEEVEEDIPLKLRKSSNFGQPLGHVRRSF</sequence>
<keyword evidence="2" id="KW-1185">Reference proteome</keyword>
<dbReference type="EMBL" id="JAPUUL010000701">
    <property type="protein sequence ID" value="KAJ8129647.1"/>
    <property type="molecule type" value="Genomic_DNA"/>
</dbReference>
<organism evidence="1 2">
    <name type="scientific">Lasiodiplodia mahajangana</name>
    <dbReference type="NCBI Taxonomy" id="1108764"/>
    <lineage>
        <taxon>Eukaryota</taxon>
        <taxon>Fungi</taxon>
        <taxon>Dikarya</taxon>
        <taxon>Ascomycota</taxon>
        <taxon>Pezizomycotina</taxon>
        <taxon>Dothideomycetes</taxon>
        <taxon>Dothideomycetes incertae sedis</taxon>
        <taxon>Botryosphaeriales</taxon>
        <taxon>Botryosphaeriaceae</taxon>
        <taxon>Lasiodiplodia</taxon>
    </lineage>
</organism>
<comment type="caution">
    <text evidence="1">The sequence shown here is derived from an EMBL/GenBank/DDBJ whole genome shotgun (WGS) entry which is preliminary data.</text>
</comment>